<keyword evidence="2" id="KW-0433">Leucine-rich repeat</keyword>
<protein>
    <recommendedName>
        <fullName evidence="7">EF-hand domain-containing protein</fullName>
    </recommendedName>
</protein>
<reference evidence="5" key="1">
    <citation type="submission" date="2022-06" db="EMBL/GenBank/DDBJ databases">
        <authorList>
            <person name="Berger JAMES D."/>
            <person name="Berger JAMES D."/>
        </authorList>
    </citation>
    <scope>NUCLEOTIDE SEQUENCE [LARGE SCALE GENOMIC DNA]</scope>
</reference>
<dbReference type="AlphaFoldDB" id="A0AA85F193"/>
<dbReference type="PANTHER" id="PTHR24113">
    <property type="entry name" value="RAN GTPASE-ACTIVATING PROTEIN 1"/>
    <property type="match status" value="1"/>
</dbReference>
<dbReference type="InterPro" id="IPR001611">
    <property type="entry name" value="Leu-rich_rpt"/>
</dbReference>
<evidence type="ECO:0000313" key="5">
    <source>
        <dbReference type="Proteomes" id="UP000050792"/>
    </source>
</evidence>
<evidence type="ECO:0000256" key="2">
    <source>
        <dbReference type="ARBA" id="ARBA00022614"/>
    </source>
</evidence>
<dbReference type="SMART" id="SM00368">
    <property type="entry name" value="LRR_RI"/>
    <property type="match status" value="7"/>
</dbReference>
<evidence type="ECO:0000256" key="4">
    <source>
        <dbReference type="SAM" id="MobiDB-lite"/>
    </source>
</evidence>
<organism evidence="5 6">
    <name type="scientific">Schistosoma rodhaini</name>
    <dbReference type="NCBI Taxonomy" id="6188"/>
    <lineage>
        <taxon>Eukaryota</taxon>
        <taxon>Metazoa</taxon>
        <taxon>Spiralia</taxon>
        <taxon>Lophotrochozoa</taxon>
        <taxon>Platyhelminthes</taxon>
        <taxon>Trematoda</taxon>
        <taxon>Digenea</taxon>
        <taxon>Strigeidida</taxon>
        <taxon>Schistosomatoidea</taxon>
        <taxon>Schistosomatidae</taxon>
        <taxon>Schistosoma</taxon>
    </lineage>
</organism>
<sequence length="781" mass="89868">MNHLKIQEKSSSSSNNYNSNRSVALKQHLENLHKLIDTNFTYFVNQYQEEQTTEWIKHLDKSNRIIDYKTPSYDCLYKYTLNGMLTKEIRPTVKSSESNPKIDEKQSNDSINNALIGSGKNKPHYSIDMSHFNSAPQWSSEDFSDNYSENEIDKECSTNKQIPNKLLFHEVMDETKTLIYIYRDNCMKLKCNAVKSVINRLEKLCTTKYMNLSELHLSKLKFQPVGNLLKECSELETLDLSYNNFENDGLILVKYLLEDFAFLTHINLSGNHLNQEAFALLQTILTKNTQMDTLILKDARINDTGAVMIASGLRTNTRLKMLDLSKNLIRCEGALEIAKVIANSINLQWLSLHWNQIRSSGAFEFGNSLGSNTSLLYLDLSWNGFNGKCLENLGKGLTRNCHLKELNLKYNRIDLKSIIPFADCLYTNKSLKKLCLGFNPLTMAGIHELIYVIENSSQCILEELDLEGLTISENILQQVHRINRKRHFVLKVAKCIRWEPRLGKYSKTDPVTFLISYLSRHGMRLLDLYHLLDPQQTGVISEAQFTERMIKNQIPLNPNDLKILINYIDSERTDKITYKLLASRIYFFRISVGEQLRIKATELSKHQLDQHRLFVRPEGPDIIDKPPKGFPSKVRRSVGDSKISQLSKTSKANVITDPSKSTQNYVNSQEKVYPKANSSDELQKENNDLSINHTEILKTEESKPTWASIITKVSSYYSGEILDRTKKLDRGSISDKRKPLSIPKYKNFGKPINETTINPKLQVIPITEVFNKKYFQDFPYS</sequence>
<keyword evidence="1" id="KW-0343">GTPase activation</keyword>
<feature type="compositionally biased region" description="Basic and acidic residues" evidence="4">
    <location>
        <begin position="618"/>
        <end position="627"/>
    </location>
</feature>
<dbReference type="Proteomes" id="UP000050792">
    <property type="component" value="Unassembled WGS sequence"/>
</dbReference>
<dbReference type="GO" id="GO:0048471">
    <property type="term" value="C:perinuclear region of cytoplasm"/>
    <property type="evidence" value="ECO:0007669"/>
    <property type="project" value="TreeGrafter"/>
</dbReference>
<keyword evidence="3" id="KW-0677">Repeat</keyword>
<dbReference type="Pfam" id="PF13516">
    <property type="entry name" value="LRR_6"/>
    <property type="match status" value="3"/>
</dbReference>
<dbReference type="GO" id="GO:0005829">
    <property type="term" value="C:cytosol"/>
    <property type="evidence" value="ECO:0007669"/>
    <property type="project" value="TreeGrafter"/>
</dbReference>
<name>A0AA85F193_9TREM</name>
<dbReference type="InterPro" id="IPR027038">
    <property type="entry name" value="RanGap"/>
</dbReference>
<evidence type="ECO:0008006" key="7">
    <source>
        <dbReference type="Google" id="ProtNLM"/>
    </source>
</evidence>
<keyword evidence="5" id="KW-1185">Reference proteome</keyword>
<dbReference type="GO" id="GO:0006913">
    <property type="term" value="P:nucleocytoplasmic transport"/>
    <property type="evidence" value="ECO:0007669"/>
    <property type="project" value="TreeGrafter"/>
</dbReference>
<dbReference type="GO" id="GO:0005096">
    <property type="term" value="F:GTPase activator activity"/>
    <property type="evidence" value="ECO:0007669"/>
    <property type="project" value="UniProtKB-KW"/>
</dbReference>
<dbReference type="GO" id="GO:0031267">
    <property type="term" value="F:small GTPase binding"/>
    <property type="evidence" value="ECO:0007669"/>
    <property type="project" value="TreeGrafter"/>
</dbReference>
<dbReference type="GO" id="GO:0005634">
    <property type="term" value="C:nucleus"/>
    <property type="evidence" value="ECO:0007669"/>
    <property type="project" value="TreeGrafter"/>
</dbReference>
<dbReference type="SUPFAM" id="SSF47473">
    <property type="entry name" value="EF-hand"/>
    <property type="match status" value="1"/>
</dbReference>
<evidence type="ECO:0000313" key="6">
    <source>
        <dbReference type="WBParaSite" id="SRDH1_32320.1"/>
    </source>
</evidence>
<dbReference type="InterPro" id="IPR011992">
    <property type="entry name" value="EF-hand-dom_pair"/>
</dbReference>
<evidence type="ECO:0000256" key="1">
    <source>
        <dbReference type="ARBA" id="ARBA00022468"/>
    </source>
</evidence>
<dbReference type="PANTHER" id="PTHR24113:SF12">
    <property type="entry name" value="RAN GTPASE-ACTIVATING PROTEIN 1"/>
    <property type="match status" value="1"/>
</dbReference>
<feature type="region of interest" description="Disordered" evidence="4">
    <location>
        <begin position="617"/>
        <end position="642"/>
    </location>
</feature>
<reference evidence="6" key="2">
    <citation type="submission" date="2023-11" db="UniProtKB">
        <authorList>
            <consortium name="WormBaseParasite"/>
        </authorList>
    </citation>
    <scope>IDENTIFICATION</scope>
</reference>
<dbReference type="Gene3D" id="3.80.10.10">
    <property type="entry name" value="Ribonuclease Inhibitor"/>
    <property type="match status" value="1"/>
</dbReference>
<proteinExistence type="predicted"/>
<evidence type="ECO:0000256" key="3">
    <source>
        <dbReference type="ARBA" id="ARBA00022737"/>
    </source>
</evidence>
<accession>A0AA85F193</accession>
<dbReference type="SUPFAM" id="SSF52047">
    <property type="entry name" value="RNI-like"/>
    <property type="match status" value="1"/>
</dbReference>
<dbReference type="InterPro" id="IPR032675">
    <property type="entry name" value="LRR_dom_sf"/>
</dbReference>
<dbReference type="WBParaSite" id="SRDH1_32320.1">
    <property type="protein sequence ID" value="SRDH1_32320.1"/>
    <property type="gene ID" value="SRDH1_32320"/>
</dbReference>
<feature type="region of interest" description="Disordered" evidence="4">
    <location>
        <begin position="91"/>
        <end position="115"/>
    </location>
</feature>